<organism evidence="2 3">
    <name type="scientific">Nostocoides australiense Ben110</name>
    <dbReference type="NCBI Taxonomy" id="1193182"/>
    <lineage>
        <taxon>Bacteria</taxon>
        <taxon>Bacillati</taxon>
        <taxon>Actinomycetota</taxon>
        <taxon>Actinomycetes</taxon>
        <taxon>Micrococcales</taxon>
        <taxon>Intrasporangiaceae</taxon>
        <taxon>Nostocoides</taxon>
    </lineage>
</organism>
<protein>
    <recommendedName>
        <fullName evidence="4">Cell wall-active antibiotics response LiaF-like C-terminal domain-containing protein</fullName>
    </recommendedName>
</protein>
<evidence type="ECO:0008006" key="4">
    <source>
        <dbReference type="Google" id="ProtNLM"/>
    </source>
</evidence>
<evidence type="ECO:0000313" key="2">
    <source>
        <dbReference type="EMBL" id="CCH74321.1"/>
    </source>
</evidence>
<dbReference type="STRING" id="1193182.BN11_4270001"/>
<keyword evidence="1" id="KW-0812">Transmembrane</keyword>
<gene>
    <name evidence="2" type="ORF">BN11_4270001</name>
</gene>
<keyword evidence="3" id="KW-1185">Reference proteome</keyword>
<keyword evidence="1" id="KW-0472">Membrane</keyword>
<accession>W6JZU4</accession>
<evidence type="ECO:0000313" key="3">
    <source>
        <dbReference type="Proteomes" id="UP000035763"/>
    </source>
</evidence>
<feature type="transmembrane region" description="Helical" evidence="1">
    <location>
        <begin position="54"/>
        <end position="72"/>
    </location>
</feature>
<dbReference type="Proteomes" id="UP000035763">
    <property type="component" value="Unassembled WGS sequence"/>
</dbReference>
<evidence type="ECO:0000256" key="1">
    <source>
        <dbReference type="SAM" id="Phobius"/>
    </source>
</evidence>
<proteinExistence type="predicted"/>
<reference evidence="2 3" key="1">
    <citation type="journal article" date="2013" name="ISME J.">
        <title>A metabolic model for members of the genus Tetrasphaera involved in enhanced biological phosphorus removal.</title>
        <authorList>
            <person name="Kristiansen R."/>
            <person name="Nguyen H.T.T."/>
            <person name="Saunders A.M."/>
            <person name="Nielsen J.L."/>
            <person name="Wimmer R."/>
            <person name="Le V.Q."/>
            <person name="McIlroy S.J."/>
            <person name="Petrovski S."/>
            <person name="Seviour R.J."/>
            <person name="Calteau A."/>
            <person name="Nielsen K.L."/>
            <person name="Nielsen P.H."/>
        </authorList>
    </citation>
    <scope>NUCLEOTIDE SEQUENCE [LARGE SCALE GENOMIC DNA]</scope>
    <source>
        <strain evidence="2 3">Ben110</strain>
    </source>
</reference>
<feature type="transmembrane region" description="Helical" evidence="1">
    <location>
        <begin position="26"/>
        <end position="47"/>
    </location>
</feature>
<name>W6JZU4_9MICO</name>
<comment type="caution">
    <text evidence="2">The sequence shown here is derived from an EMBL/GenBank/DDBJ whole genome shotgun (WGS) entry which is preliminary data.</text>
</comment>
<keyword evidence="1" id="KW-1133">Transmembrane helix</keyword>
<dbReference type="OrthoDB" id="3208990at2"/>
<dbReference type="AlphaFoldDB" id="W6JZU4"/>
<dbReference type="EMBL" id="CAJA01000365">
    <property type="protein sequence ID" value="CCH74321.1"/>
    <property type="molecule type" value="Genomic_DNA"/>
</dbReference>
<sequence>MLTGLGIVVATVTAKAHESANAAGSSVTVGLAAALALFGAALLIAGLTGRRGGLTTLVALLLAVATGASAMASNPAWSGGIGERTWGASGGSAGYRLGLGTATLNLDEPVPAHTDRLSFPVRIGVGEFVINLPATGTTTVTVDARVGSVSEDGKQVASNERLRFTRTYGTGDPKFVVDVTMTAGDVRVEGVGK</sequence>